<keyword evidence="3" id="KW-1185">Reference proteome</keyword>
<feature type="non-terminal residue" evidence="2">
    <location>
        <position position="1"/>
    </location>
</feature>
<name>A0AAD4M797_9AGAM</name>
<evidence type="ECO:0000313" key="2">
    <source>
        <dbReference type="EMBL" id="KAI0303683.1"/>
    </source>
</evidence>
<sequence>TSLHSQYLASQARFPFLRDRVYINAHLPLIYCTLLPSYFYVATHLFPVRVLNFFSLTFDQLTSCLL</sequence>
<dbReference type="EMBL" id="WTXG01000008">
    <property type="protein sequence ID" value="KAI0303683.1"/>
    <property type="molecule type" value="Genomic_DNA"/>
</dbReference>
<reference evidence="2" key="1">
    <citation type="journal article" date="2022" name="New Phytol.">
        <title>Evolutionary transition to the ectomycorrhizal habit in the genomes of a hyperdiverse lineage of mushroom-forming fungi.</title>
        <authorList>
            <person name="Looney B."/>
            <person name="Miyauchi S."/>
            <person name="Morin E."/>
            <person name="Drula E."/>
            <person name="Courty P.E."/>
            <person name="Kohler A."/>
            <person name="Kuo A."/>
            <person name="LaButti K."/>
            <person name="Pangilinan J."/>
            <person name="Lipzen A."/>
            <person name="Riley R."/>
            <person name="Andreopoulos W."/>
            <person name="He G."/>
            <person name="Johnson J."/>
            <person name="Nolan M."/>
            <person name="Tritt A."/>
            <person name="Barry K.W."/>
            <person name="Grigoriev I.V."/>
            <person name="Nagy L.G."/>
            <person name="Hibbett D."/>
            <person name="Henrissat B."/>
            <person name="Matheny P.B."/>
            <person name="Labbe J."/>
            <person name="Martin F.M."/>
        </authorList>
    </citation>
    <scope>NUCLEOTIDE SEQUENCE</scope>
    <source>
        <strain evidence="2">BPL690</strain>
    </source>
</reference>
<gene>
    <name evidence="2" type="ORF">B0F90DRAFT_1949095</name>
</gene>
<evidence type="ECO:0000256" key="1">
    <source>
        <dbReference type="SAM" id="Phobius"/>
    </source>
</evidence>
<dbReference type="AlphaFoldDB" id="A0AAD4M797"/>
<dbReference type="Proteomes" id="UP001203297">
    <property type="component" value="Unassembled WGS sequence"/>
</dbReference>
<proteinExistence type="predicted"/>
<accession>A0AAD4M797</accession>
<keyword evidence="1" id="KW-0472">Membrane</keyword>
<comment type="caution">
    <text evidence="2">The sequence shown here is derived from an EMBL/GenBank/DDBJ whole genome shotgun (WGS) entry which is preliminary data.</text>
</comment>
<feature type="transmembrane region" description="Helical" evidence="1">
    <location>
        <begin position="21"/>
        <end position="41"/>
    </location>
</feature>
<evidence type="ECO:0000313" key="3">
    <source>
        <dbReference type="Proteomes" id="UP001203297"/>
    </source>
</evidence>
<keyword evidence="1" id="KW-0812">Transmembrane</keyword>
<keyword evidence="1" id="KW-1133">Transmembrane helix</keyword>
<protein>
    <submittedName>
        <fullName evidence="2">Uncharacterized protein</fullName>
    </submittedName>
</protein>
<organism evidence="2 3">
    <name type="scientific">Multifurca ochricompacta</name>
    <dbReference type="NCBI Taxonomy" id="376703"/>
    <lineage>
        <taxon>Eukaryota</taxon>
        <taxon>Fungi</taxon>
        <taxon>Dikarya</taxon>
        <taxon>Basidiomycota</taxon>
        <taxon>Agaricomycotina</taxon>
        <taxon>Agaricomycetes</taxon>
        <taxon>Russulales</taxon>
        <taxon>Russulaceae</taxon>
        <taxon>Multifurca</taxon>
    </lineage>
</organism>